<comment type="subcellular location">
    <subcellularLocation>
        <location evidence="1">Mitochondrion membrane</location>
    </subcellularLocation>
</comment>
<keyword evidence="5 10" id="KW-0375">Hydrogen ion transport</keyword>
<dbReference type="OrthoDB" id="437at2759"/>
<accession>A0A8J1TUY8</accession>
<dbReference type="PIRSF" id="PIRSF017835">
    <property type="entry name" value="ATP-synth_g_mitoch_animal"/>
    <property type="match status" value="1"/>
</dbReference>
<keyword evidence="12" id="KW-1185">Reference proteome</keyword>
<reference evidence="11" key="1">
    <citation type="submission" date="2022-03" db="EMBL/GenBank/DDBJ databases">
        <authorList>
            <person name="Martin C."/>
        </authorList>
    </citation>
    <scope>NUCLEOTIDE SEQUENCE</scope>
</reference>
<evidence type="ECO:0000256" key="4">
    <source>
        <dbReference type="ARBA" id="ARBA00022547"/>
    </source>
</evidence>
<keyword evidence="8 10" id="KW-0472">Membrane</keyword>
<sequence length="117" mass="12850">MAAAAQKIANWGVKTVTKVATGTASFAAPRAKTFMKYARVELRPPTPAEMGEASQSFQKLIKSAQTGKWQTVTTQEALRNSLITLEIACWFFVGEIIGRRSLVGYNIPGAVFYDEDF</sequence>
<evidence type="ECO:0000256" key="10">
    <source>
        <dbReference type="PIRNR" id="PIRNR017835"/>
    </source>
</evidence>
<dbReference type="EMBL" id="CAIIXF020000010">
    <property type="protein sequence ID" value="CAH1796043.1"/>
    <property type="molecule type" value="Genomic_DNA"/>
</dbReference>
<evidence type="ECO:0000256" key="5">
    <source>
        <dbReference type="ARBA" id="ARBA00022781"/>
    </source>
</evidence>
<keyword evidence="6 10" id="KW-0406">Ion transport</keyword>
<evidence type="ECO:0000313" key="12">
    <source>
        <dbReference type="Proteomes" id="UP000749559"/>
    </source>
</evidence>
<dbReference type="GO" id="GO:0015986">
    <property type="term" value="P:proton motive force-driven ATP synthesis"/>
    <property type="evidence" value="ECO:0007669"/>
    <property type="project" value="UniProtKB-UniRule"/>
</dbReference>
<dbReference type="GO" id="GO:0031966">
    <property type="term" value="C:mitochondrial membrane"/>
    <property type="evidence" value="ECO:0007669"/>
    <property type="project" value="UniProtKB-SubCell"/>
</dbReference>
<gene>
    <name evidence="11" type="ORF">OFUS_LOCUS20497</name>
</gene>
<dbReference type="PANTHER" id="PTHR12386">
    <property type="entry name" value="ATP SYNTHASE SUBUNIT"/>
    <property type="match status" value="1"/>
</dbReference>
<name>A0A8J1TUY8_OWEFU</name>
<evidence type="ECO:0000256" key="9">
    <source>
        <dbReference type="ARBA" id="ARBA00023310"/>
    </source>
</evidence>
<organism evidence="11 12">
    <name type="scientific">Owenia fusiformis</name>
    <name type="common">Polychaete worm</name>
    <dbReference type="NCBI Taxonomy" id="6347"/>
    <lineage>
        <taxon>Eukaryota</taxon>
        <taxon>Metazoa</taxon>
        <taxon>Spiralia</taxon>
        <taxon>Lophotrochozoa</taxon>
        <taxon>Annelida</taxon>
        <taxon>Polychaeta</taxon>
        <taxon>Sedentaria</taxon>
        <taxon>Canalipalpata</taxon>
        <taxon>Sabellida</taxon>
        <taxon>Oweniida</taxon>
        <taxon>Oweniidae</taxon>
        <taxon>Owenia</taxon>
    </lineage>
</organism>
<comment type="caution">
    <text evidence="11">The sequence shown here is derived from an EMBL/GenBank/DDBJ whole genome shotgun (WGS) entry which is preliminary data.</text>
</comment>
<dbReference type="Proteomes" id="UP000749559">
    <property type="component" value="Unassembled WGS sequence"/>
</dbReference>
<keyword evidence="4 10" id="KW-0138">CF(0)</keyword>
<dbReference type="Pfam" id="PF04718">
    <property type="entry name" value="ATP-synt_G"/>
    <property type="match status" value="1"/>
</dbReference>
<comment type="similarity">
    <text evidence="2 10">Belongs to the ATPase g subunit family.</text>
</comment>
<evidence type="ECO:0000256" key="8">
    <source>
        <dbReference type="ARBA" id="ARBA00023136"/>
    </source>
</evidence>
<dbReference type="AlphaFoldDB" id="A0A8J1TUY8"/>
<evidence type="ECO:0000256" key="7">
    <source>
        <dbReference type="ARBA" id="ARBA00023128"/>
    </source>
</evidence>
<protein>
    <recommendedName>
        <fullName evidence="10">ATP synthase subunit g</fullName>
        <shortName evidence="10">ATPase subunit g</shortName>
    </recommendedName>
</protein>
<proteinExistence type="inferred from homology"/>
<dbReference type="InterPro" id="IPR016702">
    <property type="entry name" value="ATP5MG_metazoa"/>
</dbReference>
<dbReference type="InterPro" id="IPR006808">
    <property type="entry name" value="ATP_synth_F0_gsu_mt"/>
</dbReference>
<evidence type="ECO:0000256" key="1">
    <source>
        <dbReference type="ARBA" id="ARBA00004325"/>
    </source>
</evidence>
<evidence type="ECO:0000256" key="6">
    <source>
        <dbReference type="ARBA" id="ARBA00023065"/>
    </source>
</evidence>
<dbReference type="GO" id="GO:0015078">
    <property type="term" value="F:proton transmembrane transporter activity"/>
    <property type="evidence" value="ECO:0007669"/>
    <property type="project" value="UniProtKB-UniRule"/>
</dbReference>
<keyword evidence="7 10" id="KW-0496">Mitochondrion</keyword>
<keyword evidence="9 10" id="KW-0066">ATP synthesis</keyword>
<dbReference type="GO" id="GO:0045259">
    <property type="term" value="C:proton-transporting ATP synthase complex"/>
    <property type="evidence" value="ECO:0007669"/>
    <property type="project" value="UniProtKB-UniRule"/>
</dbReference>
<evidence type="ECO:0000313" key="11">
    <source>
        <dbReference type="EMBL" id="CAH1796043.1"/>
    </source>
</evidence>
<keyword evidence="3 10" id="KW-0813">Transport</keyword>
<evidence type="ECO:0000256" key="2">
    <source>
        <dbReference type="ARBA" id="ARBA00005699"/>
    </source>
</evidence>
<evidence type="ECO:0000256" key="3">
    <source>
        <dbReference type="ARBA" id="ARBA00022448"/>
    </source>
</evidence>